<evidence type="ECO:0000313" key="1">
    <source>
        <dbReference type="EMBL" id="SVC31799.1"/>
    </source>
</evidence>
<dbReference type="Gene3D" id="3.40.630.10">
    <property type="entry name" value="Zn peptidases"/>
    <property type="match status" value="1"/>
</dbReference>
<accession>A0A382L585</accession>
<gene>
    <name evidence="1" type="ORF">METZ01_LOCUS284653</name>
</gene>
<organism evidence="1">
    <name type="scientific">marine metagenome</name>
    <dbReference type="NCBI Taxonomy" id="408172"/>
    <lineage>
        <taxon>unclassified sequences</taxon>
        <taxon>metagenomes</taxon>
        <taxon>ecological metagenomes</taxon>
    </lineage>
</organism>
<reference evidence="1" key="1">
    <citation type="submission" date="2018-05" db="EMBL/GenBank/DDBJ databases">
        <authorList>
            <person name="Lanie J.A."/>
            <person name="Ng W.-L."/>
            <person name="Kazmierczak K.M."/>
            <person name="Andrzejewski T.M."/>
            <person name="Davidsen T.M."/>
            <person name="Wayne K.J."/>
            <person name="Tettelin H."/>
            <person name="Glass J.I."/>
            <person name="Rusch D."/>
            <person name="Podicherti R."/>
            <person name="Tsui H.-C.T."/>
            <person name="Winkler M.E."/>
        </authorList>
    </citation>
    <scope>NUCLEOTIDE SEQUENCE</scope>
</reference>
<feature type="non-terminal residue" evidence="1">
    <location>
        <position position="89"/>
    </location>
</feature>
<dbReference type="AlphaFoldDB" id="A0A382L585"/>
<proteinExistence type="predicted"/>
<sequence>MPDEDPLLDETLAVLDDLIAFPTVALTPNVDLIEYVEDQLGPLSSNLVLTHDETRSRANLFATIGPNVDGGIVLSGHSDVVPVDAADWA</sequence>
<dbReference type="SUPFAM" id="SSF53187">
    <property type="entry name" value="Zn-dependent exopeptidases"/>
    <property type="match status" value="1"/>
</dbReference>
<protein>
    <recommendedName>
        <fullName evidence="2">Peptidase M20 dimerisation domain-containing protein</fullName>
    </recommendedName>
</protein>
<dbReference type="EMBL" id="UINC01084809">
    <property type="protein sequence ID" value="SVC31799.1"/>
    <property type="molecule type" value="Genomic_DNA"/>
</dbReference>
<name>A0A382L585_9ZZZZ</name>
<evidence type="ECO:0008006" key="2">
    <source>
        <dbReference type="Google" id="ProtNLM"/>
    </source>
</evidence>